<sequence length="194" mass="22598">MRVSCEHKDKIIELRKSGVQFQEISEQTGISYNTIKSICYRNGAYRQNVVSMKKQMETDRLTMTSKEVAAKYNRTIRAVNQAMQDSPLKDKFKFPSGKKPKPHKLKKEKVISEKPNRKLKKIDKKSAGVKEDLLQKMNKGEIKLLKGETVFKTKVHDVTKQRQISLRDPKNTIIFVKLSDTRSDEEIRNQFLNR</sequence>
<reference evidence="1 2" key="1">
    <citation type="submission" date="2019-10" db="EMBL/GenBank/DDBJ databases">
        <authorList>
            <person name="Karimi E."/>
        </authorList>
    </citation>
    <scope>NUCLEOTIDE SEQUENCE [LARGE SCALE GENOMIC DNA]</scope>
    <source>
        <strain evidence="1">Sphingobacterium sp. 8BC</strain>
    </source>
</reference>
<protein>
    <submittedName>
        <fullName evidence="1">Uncharacterized protein</fullName>
    </submittedName>
</protein>
<proteinExistence type="predicted"/>
<evidence type="ECO:0000313" key="2">
    <source>
        <dbReference type="Proteomes" id="UP000432350"/>
    </source>
</evidence>
<accession>A0A654D9L4</accession>
<organism evidence="1 2">
    <name type="scientific">Sphingobacterium multivorum</name>
    <dbReference type="NCBI Taxonomy" id="28454"/>
    <lineage>
        <taxon>Bacteria</taxon>
        <taxon>Pseudomonadati</taxon>
        <taxon>Bacteroidota</taxon>
        <taxon>Sphingobacteriia</taxon>
        <taxon>Sphingobacteriales</taxon>
        <taxon>Sphingobacteriaceae</taxon>
        <taxon>Sphingobacterium</taxon>
    </lineage>
</organism>
<dbReference type="EMBL" id="CABWMV010000024">
    <property type="protein sequence ID" value="VXC99511.1"/>
    <property type="molecule type" value="Genomic_DNA"/>
</dbReference>
<evidence type="ECO:0000313" key="1">
    <source>
        <dbReference type="EMBL" id="VXC99511.1"/>
    </source>
</evidence>
<dbReference type="RefSeq" id="WP_236560151.1">
    <property type="nucleotide sequence ID" value="NZ_LR733857.1"/>
</dbReference>
<name>A0A654D9L4_SPHMU</name>
<dbReference type="Gene3D" id="1.10.10.10">
    <property type="entry name" value="Winged helix-like DNA-binding domain superfamily/Winged helix DNA-binding domain"/>
    <property type="match status" value="1"/>
</dbReference>
<gene>
    <name evidence="1" type="ORF">SPHINGO8BC_51469</name>
</gene>
<dbReference type="AlphaFoldDB" id="A0A654D9L4"/>
<dbReference type="Proteomes" id="UP000432350">
    <property type="component" value="Unassembled WGS sequence"/>
</dbReference>
<dbReference type="InterPro" id="IPR036388">
    <property type="entry name" value="WH-like_DNA-bd_sf"/>
</dbReference>